<name>A6HR85_RAT</name>
<evidence type="ECO:0000313" key="1">
    <source>
        <dbReference type="EMBL" id="EDM16339.1"/>
    </source>
</evidence>
<dbReference type="AlphaFoldDB" id="A6HR85"/>
<protein>
    <submittedName>
        <fullName evidence="1">RCG59847</fullName>
    </submittedName>
</protein>
<organism evidence="1 2">
    <name type="scientific">Rattus norvegicus</name>
    <name type="common">Rat</name>
    <dbReference type="NCBI Taxonomy" id="10116"/>
    <lineage>
        <taxon>Eukaryota</taxon>
        <taxon>Metazoa</taxon>
        <taxon>Chordata</taxon>
        <taxon>Craniata</taxon>
        <taxon>Vertebrata</taxon>
        <taxon>Euteleostomi</taxon>
        <taxon>Mammalia</taxon>
        <taxon>Eutheria</taxon>
        <taxon>Euarchontoglires</taxon>
        <taxon>Glires</taxon>
        <taxon>Rodentia</taxon>
        <taxon>Myomorpha</taxon>
        <taxon>Muroidea</taxon>
        <taxon>Muridae</taxon>
        <taxon>Murinae</taxon>
        <taxon>Rattus</taxon>
    </lineage>
</organism>
<reference evidence="1 2" key="1">
    <citation type="submission" date="2005-09" db="EMBL/GenBank/DDBJ databases">
        <authorList>
            <person name="Mural R.J."/>
            <person name="Li P.W."/>
            <person name="Adams M.D."/>
            <person name="Amanatides P.G."/>
            <person name="Baden-Tillson H."/>
            <person name="Barnstead M."/>
            <person name="Chin S.H."/>
            <person name="Dew I."/>
            <person name="Evans C.A."/>
            <person name="Ferriera S."/>
            <person name="Flanigan M."/>
            <person name="Fosler C."/>
            <person name="Glodek A."/>
            <person name="Gu Z."/>
            <person name="Holt R.A."/>
            <person name="Jennings D."/>
            <person name="Kraft C.L."/>
            <person name="Lu F."/>
            <person name="Nguyen T."/>
            <person name="Nusskern D.R."/>
            <person name="Pfannkoch C.M."/>
            <person name="Sitter C."/>
            <person name="Sutton G.G."/>
            <person name="Venter J.C."/>
            <person name="Wang Z."/>
            <person name="Woodage T."/>
            <person name="Zheng X.H."/>
            <person name="Zhong F."/>
        </authorList>
    </citation>
    <scope>NUCLEOTIDE SEQUENCE [LARGE SCALE GENOMIC DNA]</scope>
    <source>
        <strain>BN</strain>
        <strain evidence="2">Sprague-Dawley</strain>
    </source>
</reference>
<accession>A6HR85</accession>
<dbReference type="EMBL" id="CH473950">
    <property type="protein sequence ID" value="EDM16339.1"/>
    <property type="molecule type" value="Genomic_DNA"/>
</dbReference>
<gene>
    <name evidence="1" type="ORF">rCG_59847</name>
</gene>
<evidence type="ECO:0000313" key="2">
    <source>
        <dbReference type="Proteomes" id="UP000234681"/>
    </source>
</evidence>
<sequence>MLPAGCALGRGPGTLAGLQGSVPCLSQVNSYSQGQTCRLLPRSIGEKPWSHLHQESPFISIKSQGLKGQCRCLFRMCVSVIKDLGFTCLGCETIL</sequence>
<dbReference type="Proteomes" id="UP000234681">
    <property type="component" value="Chromosome 7"/>
</dbReference>
<proteinExistence type="predicted"/>